<evidence type="ECO:0008006" key="3">
    <source>
        <dbReference type="Google" id="ProtNLM"/>
    </source>
</evidence>
<protein>
    <recommendedName>
        <fullName evidence="3">DUF4440 domain-containing protein</fullName>
    </recommendedName>
</protein>
<name>A0ABS4HQ91_9STAP</name>
<comment type="caution">
    <text evidence="1">The sequence shown here is derived from an EMBL/GenBank/DDBJ whole genome shotgun (WGS) entry which is preliminary data.</text>
</comment>
<reference evidence="1 2" key="1">
    <citation type="submission" date="2021-03" db="EMBL/GenBank/DDBJ databases">
        <title>Genomic Encyclopedia of Type Strains, Phase IV (KMG-IV): sequencing the most valuable type-strain genomes for metagenomic binning, comparative biology and taxonomic classification.</title>
        <authorList>
            <person name="Goeker M."/>
        </authorList>
    </citation>
    <scope>NUCLEOTIDE SEQUENCE [LARGE SCALE GENOMIC DNA]</scope>
    <source>
        <strain evidence="1 2">DSM 22420</strain>
    </source>
</reference>
<organism evidence="1 2">
    <name type="scientific">Jeotgalicoccus aerolatus</name>
    <dbReference type="NCBI Taxonomy" id="709510"/>
    <lineage>
        <taxon>Bacteria</taxon>
        <taxon>Bacillati</taxon>
        <taxon>Bacillota</taxon>
        <taxon>Bacilli</taxon>
        <taxon>Bacillales</taxon>
        <taxon>Staphylococcaceae</taxon>
        <taxon>Jeotgalicoccus</taxon>
    </lineage>
</organism>
<keyword evidence="2" id="KW-1185">Reference proteome</keyword>
<proteinExistence type="predicted"/>
<gene>
    <name evidence="1" type="ORF">J2Z27_002178</name>
</gene>
<dbReference type="Proteomes" id="UP001519348">
    <property type="component" value="Unassembled WGS sequence"/>
</dbReference>
<sequence length="35" mass="4333">MKQIVKEYEQMLEEMSKNDREYFIEDDIFFTSSHA</sequence>
<dbReference type="EMBL" id="JAGGKN010000007">
    <property type="protein sequence ID" value="MBP1953097.1"/>
    <property type="molecule type" value="Genomic_DNA"/>
</dbReference>
<evidence type="ECO:0000313" key="2">
    <source>
        <dbReference type="Proteomes" id="UP001519348"/>
    </source>
</evidence>
<evidence type="ECO:0000313" key="1">
    <source>
        <dbReference type="EMBL" id="MBP1953097.1"/>
    </source>
</evidence>
<accession>A0ABS4HQ91</accession>